<proteinExistence type="predicted"/>
<dbReference type="Proteomes" id="UP000296049">
    <property type="component" value="Unassembled WGS sequence"/>
</dbReference>
<evidence type="ECO:0000313" key="2">
    <source>
        <dbReference type="Proteomes" id="UP000296049"/>
    </source>
</evidence>
<dbReference type="EMBL" id="KB743197">
    <property type="protein sequence ID" value="EOB00477.1"/>
    <property type="molecule type" value="Genomic_DNA"/>
</dbReference>
<dbReference type="AlphaFoldDB" id="R0JTH8"/>
<accession>R0JTH8</accession>
<protein>
    <submittedName>
        <fullName evidence="1">Uncharacterized protein</fullName>
    </submittedName>
</protein>
<evidence type="ECO:0000313" key="1">
    <source>
        <dbReference type="EMBL" id="EOB00477.1"/>
    </source>
</evidence>
<sequence>MAGGNISQLLQVVNFSGAENPCRAERLVESSHGLLVIAREINGVFGKGSMISYTQVFLLEVAELLFFNSNLNRVRLELDPTRYTDFEVAMFIIVTASACGTRCQDDSLGEQGDLTNTNNL</sequence>
<organism evidence="1 2">
    <name type="scientific">Anas platyrhynchos</name>
    <name type="common">Mallard</name>
    <name type="synonym">Anas boschas</name>
    <dbReference type="NCBI Taxonomy" id="8839"/>
    <lineage>
        <taxon>Eukaryota</taxon>
        <taxon>Metazoa</taxon>
        <taxon>Chordata</taxon>
        <taxon>Craniata</taxon>
        <taxon>Vertebrata</taxon>
        <taxon>Euteleostomi</taxon>
        <taxon>Archelosauria</taxon>
        <taxon>Archosauria</taxon>
        <taxon>Dinosauria</taxon>
        <taxon>Saurischia</taxon>
        <taxon>Theropoda</taxon>
        <taxon>Coelurosauria</taxon>
        <taxon>Aves</taxon>
        <taxon>Neognathae</taxon>
        <taxon>Galloanserae</taxon>
        <taxon>Anseriformes</taxon>
        <taxon>Anatidae</taxon>
        <taxon>Anatinae</taxon>
        <taxon>Anas</taxon>
    </lineage>
</organism>
<keyword evidence="2" id="KW-1185">Reference proteome</keyword>
<gene>
    <name evidence="1" type="ORF">Anapl_00740</name>
</gene>
<reference evidence="2" key="1">
    <citation type="journal article" date="2013" name="Nat. Genet.">
        <title>The duck genome and transcriptome provide insight into an avian influenza virus reservoir species.</title>
        <authorList>
            <person name="Huang Y."/>
            <person name="Li Y."/>
            <person name="Burt D.W."/>
            <person name="Chen H."/>
            <person name="Zhang Y."/>
            <person name="Qian W."/>
            <person name="Kim H."/>
            <person name="Gan S."/>
            <person name="Zhao Y."/>
            <person name="Li J."/>
            <person name="Yi K."/>
            <person name="Feng H."/>
            <person name="Zhu P."/>
            <person name="Li B."/>
            <person name="Liu Q."/>
            <person name="Fairley S."/>
            <person name="Magor K.E."/>
            <person name="Du Z."/>
            <person name="Hu X."/>
            <person name="Goodman L."/>
            <person name="Tafer H."/>
            <person name="Vignal A."/>
            <person name="Lee T."/>
            <person name="Kim K.W."/>
            <person name="Sheng Z."/>
            <person name="An Y."/>
            <person name="Searle S."/>
            <person name="Herrero J."/>
            <person name="Groenen M.A."/>
            <person name="Crooijmans R.P."/>
            <person name="Faraut T."/>
            <person name="Cai Q."/>
            <person name="Webster R.G."/>
            <person name="Aldridge J.R."/>
            <person name="Warren W.C."/>
            <person name="Bartschat S."/>
            <person name="Kehr S."/>
            <person name="Marz M."/>
            <person name="Stadler P.F."/>
            <person name="Smith J."/>
            <person name="Kraus R.H."/>
            <person name="Zhao Y."/>
            <person name="Ren L."/>
            <person name="Fei J."/>
            <person name="Morisson M."/>
            <person name="Kaiser P."/>
            <person name="Griffin D.K."/>
            <person name="Rao M."/>
            <person name="Pitel F."/>
            <person name="Wang J."/>
            <person name="Li N."/>
        </authorList>
    </citation>
    <scope>NUCLEOTIDE SEQUENCE [LARGE SCALE GENOMIC DNA]</scope>
</reference>
<name>R0JTH8_ANAPL</name>